<feature type="compositionally biased region" description="Basic and acidic residues" evidence="1">
    <location>
        <begin position="534"/>
        <end position="543"/>
    </location>
</feature>
<feature type="region of interest" description="Disordered" evidence="1">
    <location>
        <begin position="1"/>
        <end position="21"/>
    </location>
</feature>
<comment type="caution">
    <text evidence="3">The sequence shown here is derived from an EMBL/GenBank/DDBJ whole genome shotgun (WGS) entry which is preliminary data.</text>
</comment>
<dbReference type="Proteomes" id="UP000241890">
    <property type="component" value="Unassembled WGS sequence"/>
</dbReference>
<dbReference type="InParanoid" id="A0A2R5GRJ7"/>
<gene>
    <name evidence="3" type="ORF">FCC1311_096932</name>
</gene>
<feature type="domain" description="PDZ" evidence="2">
    <location>
        <begin position="32"/>
        <end position="120"/>
    </location>
</feature>
<feature type="compositionally biased region" description="Acidic residues" evidence="1">
    <location>
        <begin position="384"/>
        <end position="394"/>
    </location>
</feature>
<keyword evidence="4" id="KW-1185">Reference proteome</keyword>
<feature type="compositionally biased region" description="Low complexity" evidence="1">
    <location>
        <begin position="137"/>
        <end position="164"/>
    </location>
</feature>
<dbReference type="OrthoDB" id="5868434at2759"/>
<dbReference type="EMBL" id="BEYU01000157">
    <property type="protein sequence ID" value="GBG33470.1"/>
    <property type="molecule type" value="Genomic_DNA"/>
</dbReference>
<feature type="region of interest" description="Disordered" evidence="1">
    <location>
        <begin position="300"/>
        <end position="396"/>
    </location>
</feature>
<sequence length="661" mass="72345">MASPAEAVPKKRRPGAARKERLSASAIEKLHEIELSPSETVSLAFEEGPLGLQILDVPRKGVLVWHLSGQAAALGNGALRVGSRVEAVAGVSCENKDLEDVFELVKKNPRPLEITFRLPMASRPNTPGDAPVPAVDTSRASTPSSTSSSSTSASKPSSKAEPVSPSTPPGQTQVRLEPVKRSVSTRLRNFTESDAHGKSQELSKEALDRAQNPRRKDDTVCVVFRSGPLGLQISDVGKRVLVTSFENNPDGSMGQAEKSGMVHFGYQVVKVGQSECEGMSMHQIGMLVQKQKRPVAITFRKLYERRNPADDPARARRRRRSQSKSSSTAAAPAPAAQGGADAEPVAVPPSVASGMSETGSLAGMSESEGEPEALHGESATTATPEDEDAEEEGEQNVMTECECGNVSMQESALSNTDPMYFHFVMLCKSSQIQILLDHEATLSEATDPSKHPAFELSSLHMPTLYKRVNAEEIQFPDWPTWIRMQYLDAYISQSQRVDGEDDIENPDDLSPEQAAVAAAEIVDGPTAGKPGAETSEKAEHDERLVPPNEQCAYCKAKRALRQRANTLNDDMYIHFALLFKTVKIQAENSTRNQEGYVEYLSSVDVEDLYRWCQKDGISMHEWMQWIKKQCAISYEEYLYKIALSGDVEIDLRDMIKESVPA</sequence>
<evidence type="ECO:0000313" key="3">
    <source>
        <dbReference type="EMBL" id="GBG33470.1"/>
    </source>
</evidence>
<dbReference type="InterPro" id="IPR001478">
    <property type="entry name" value="PDZ"/>
</dbReference>
<dbReference type="SMART" id="SM00228">
    <property type="entry name" value="PDZ"/>
    <property type="match status" value="2"/>
</dbReference>
<evidence type="ECO:0000256" key="1">
    <source>
        <dbReference type="SAM" id="MobiDB-lite"/>
    </source>
</evidence>
<accession>A0A2R5GRJ7</accession>
<feature type="compositionally biased region" description="Basic and acidic residues" evidence="1">
    <location>
        <begin position="189"/>
        <end position="208"/>
    </location>
</feature>
<feature type="region of interest" description="Disordered" evidence="1">
    <location>
        <begin position="523"/>
        <end position="543"/>
    </location>
</feature>
<evidence type="ECO:0000259" key="2">
    <source>
        <dbReference type="PROSITE" id="PS50106"/>
    </source>
</evidence>
<dbReference type="AlphaFoldDB" id="A0A2R5GRJ7"/>
<dbReference type="InterPro" id="IPR036034">
    <property type="entry name" value="PDZ_sf"/>
</dbReference>
<dbReference type="PROSITE" id="PS50106">
    <property type="entry name" value="PDZ"/>
    <property type="match status" value="1"/>
</dbReference>
<evidence type="ECO:0000313" key="4">
    <source>
        <dbReference type="Proteomes" id="UP000241890"/>
    </source>
</evidence>
<proteinExistence type="predicted"/>
<feature type="compositionally biased region" description="Basic and acidic residues" evidence="1">
    <location>
        <begin position="301"/>
        <end position="314"/>
    </location>
</feature>
<organism evidence="3 4">
    <name type="scientific">Hondaea fermentalgiana</name>
    <dbReference type="NCBI Taxonomy" id="2315210"/>
    <lineage>
        <taxon>Eukaryota</taxon>
        <taxon>Sar</taxon>
        <taxon>Stramenopiles</taxon>
        <taxon>Bigyra</taxon>
        <taxon>Labyrinthulomycetes</taxon>
        <taxon>Thraustochytrida</taxon>
        <taxon>Thraustochytriidae</taxon>
        <taxon>Hondaea</taxon>
    </lineage>
</organism>
<dbReference type="CDD" id="cd00136">
    <property type="entry name" value="PDZ_canonical"/>
    <property type="match status" value="1"/>
</dbReference>
<name>A0A2R5GRJ7_9STRA</name>
<protein>
    <recommendedName>
        <fullName evidence="2">PDZ domain-containing protein</fullName>
    </recommendedName>
</protein>
<feature type="region of interest" description="Disordered" evidence="1">
    <location>
        <begin position="116"/>
        <end position="215"/>
    </location>
</feature>
<dbReference type="SUPFAM" id="SSF50156">
    <property type="entry name" value="PDZ domain-like"/>
    <property type="match status" value="1"/>
</dbReference>
<reference evidence="3 4" key="1">
    <citation type="submission" date="2017-12" db="EMBL/GenBank/DDBJ databases">
        <title>Sequencing, de novo assembly and annotation of complete genome of a new Thraustochytrid species, strain FCC1311.</title>
        <authorList>
            <person name="Sedici K."/>
            <person name="Godart F."/>
            <person name="Aiese Cigliano R."/>
            <person name="Sanseverino W."/>
            <person name="Barakat M."/>
            <person name="Ortet P."/>
            <person name="Marechal E."/>
            <person name="Cagnac O."/>
            <person name="Amato A."/>
        </authorList>
    </citation>
    <scope>NUCLEOTIDE SEQUENCE [LARGE SCALE GENOMIC DNA]</scope>
</reference>
<feature type="compositionally biased region" description="Low complexity" evidence="1">
    <location>
        <begin position="323"/>
        <end position="344"/>
    </location>
</feature>
<dbReference type="Gene3D" id="2.30.42.10">
    <property type="match status" value="1"/>
</dbReference>